<sequence>MALRVWLLKRRLEEAKRPDATSVVTPASGSATAEAFGKLIFEERDVTSYLTDLLTNPLRKPSESLVNAGSVWLSISAVAQTRAKDSEPLWAGSAGVIRVRVPKKLALVSITARRFNRMRRGLLDEPERSQTTLISPSCSWLTTLRSFLGLALIALTASFKFMSSSRKQLPSLPPGFKLTSSTQIASLWSNYGHIYRLSLGSDPKTLILKSIHPPTLDHPSESHLRKMLSYDVERWFYHHLADRLPSHVKLALAYPLPGDQENNLLLEDLSVDFPFPASGSLGKDATLCVLDWLAGFHGAYFGIHNRDKKPLSLIPPPRSWREGATTGGIWQRGTYYYLDTRKEELDEVDEEEYSWLLPWVEKVNDAIDREIKRFGTIVHGDVKGANIVFNRNPFPPRRKRKAPKDVADSSQPLQCALYDLQYVGLGLPTLDLVYFLGTSVESSLLSPSTEKELLQAYHAALSRCLSTPDRAAYTFDIFWHHWELAIVDWYRFMAGWGLLGER</sequence>
<evidence type="ECO:0000313" key="1">
    <source>
        <dbReference type="EMBL" id="KAJ3549299.1"/>
    </source>
</evidence>
<gene>
    <name evidence="1" type="ORF">NM688_g5194</name>
</gene>
<name>A0ACC1SZA6_9APHY</name>
<protein>
    <submittedName>
        <fullName evidence="1">Uncharacterized protein</fullName>
    </submittedName>
</protein>
<evidence type="ECO:0000313" key="2">
    <source>
        <dbReference type="Proteomes" id="UP001148662"/>
    </source>
</evidence>
<reference evidence="1" key="1">
    <citation type="submission" date="2022-07" db="EMBL/GenBank/DDBJ databases">
        <title>Genome Sequence of Phlebia brevispora.</title>
        <authorList>
            <person name="Buettner E."/>
        </authorList>
    </citation>
    <scope>NUCLEOTIDE SEQUENCE</scope>
    <source>
        <strain evidence="1">MPL23</strain>
    </source>
</reference>
<dbReference type="EMBL" id="JANHOG010000935">
    <property type="protein sequence ID" value="KAJ3549299.1"/>
    <property type="molecule type" value="Genomic_DNA"/>
</dbReference>
<accession>A0ACC1SZA6</accession>
<dbReference type="Proteomes" id="UP001148662">
    <property type="component" value="Unassembled WGS sequence"/>
</dbReference>
<comment type="caution">
    <text evidence="1">The sequence shown here is derived from an EMBL/GenBank/DDBJ whole genome shotgun (WGS) entry which is preliminary data.</text>
</comment>
<keyword evidence="2" id="KW-1185">Reference proteome</keyword>
<proteinExistence type="predicted"/>
<organism evidence="1 2">
    <name type="scientific">Phlebia brevispora</name>
    <dbReference type="NCBI Taxonomy" id="194682"/>
    <lineage>
        <taxon>Eukaryota</taxon>
        <taxon>Fungi</taxon>
        <taxon>Dikarya</taxon>
        <taxon>Basidiomycota</taxon>
        <taxon>Agaricomycotina</taxon>
        <taxon>Agaricomycetes</taxon>
        <taxon>Polyporales</taxon>
        <taxon>Meruliaceae</taxon>
        <taxon>Phlebia</taxon>
    </lineage>
</organism>